<evidence type="ECO:0000313" key="12">
    <source>
        <dbReference type="Proteomes" id="UP000199286"/>
    </source>
</evidence>
<dbReference type="Pfam" id="PF13361">
    <property type="entry name" value="UvrD_C"/>
    <property type="match status" value="1"/>
</dbReference>
<proteinExistence type="predicted"/>
<dbReference type="EMBL" id="FNPF01000005">
    <property type="protein sequence ID" value="SDY25872.1"/>
    <property type="molecule type" value="Genomic_DNA"/>
</dbReference>
<keyword evidence="3 9" id="KW-0347">Helicase</keyword>
<dbReference type="GO" id="GO:0000725">
    <property type="term" value="P:recombinational repair"/>
    <property type="evidence" value="ECO:0007669"/>
    <property type="project" value="TreeGrafter"/>
</dbReference>
<dbReference type="GO" id="GO:0005829">
    <property type="term" value="C:cytosol"/>
    <property type="evidence" value="ECO:0007669"/>
    <property type="project" value="TreeGrafter"/>
</dbReference>
<dbReference type="RefSeq" id="WP_089882471.1">
    <property type="nucleotide sequence ID" value="NZ_FNPF01000005.1"/>
</dbReference>
<evidence type="ECO:0000256" key="4">
    <source>
        <dbReference type="ARBA" id="ARBA00022840"/>
    </source>
</evidence>
<feature type="binding site" evidence="9">
    <location>
        <begin position="248"/>
        <end position="255"/>
    </location>
    <ligand>
        <name>ATP</name>
        <dbReference type="ChEBI" id="CHEBI:30616"/>
    </ligand>
</feature>
<keyword evidence="1 9" id="KW-0547">Nucleotide-binding</keyword>
<dbReference type="InterPro" id="IPR014017">
    <property type="entry name" value="DNA_helicase_UvrD-like_C"/>
</dbReference>
<evidence type="ECO:0000256" key="9">
    <source>
        <dbReference type="PROSITE-ProRule" id="PRU00560"/>
    </source>
</evidence>
<evidence type="ECO:0000256" key="1">
    <source>
        <dbReference type="ARBA" id="ARBA00022741"/>
    </source>
</evidence>
<dbReference type="Proteomes" id="UP000199286">
    <property type="component" value="Unassembled WGS sequence"/>
</dbReference>
<dbReference type="SUPFAM" id="SSF52540">
    <property type="entry name" value="P-loop containing nucleoside triphosphate hydrolases"/>
    <property type="match status" value="1"/>
</dbReference>
<evidence type="ECO:0000256" key="3">
    <source>
        <dbReference type="ARBA" id="ARBA00022806"/>
    </source>
</evidence>
<sequence length="672" mass="74980">MTVLIASSFTKSLEKLTGQEQSQAKITAFDIQQNPESPGLSLHRIDRCRDPGFWSARVNQDLRIVLHKRGGDTLLAYVGHHDDAYAWAERRRLDTHPKTGAAQLVEIRETVEEILVQRYVEEAVKKPRLFAEEDDETLLSWGIPEDWLATVRQATEDTVLDIAGHLPDEAQEAILSAAVGEAPTVRIADPIGLGFAHPDALRRFRVVGDEQELRAALDAPWDEWAVFLHPAQQEFVDRDFNGPARVIGSAGTGKTVVALHRAVRLASESPDHRVLLTTFSEDLAEGLRSKLERLTLCRSEVAARVTVGTMSTVAWQLAEPFGRQMKIVGKDELSAIIADAAREAKSKIDTDFLEDEWRLIVDAWDVRDRDRYLELPRLGRKIRMAASRREELWAIFSSVRAELSSRGLETEAGLMHRVAQNLPDPPFSHVIVDEAQDISVPELTLLAAIAGDRPNGLFFAGDIGQRIFRSPFPWKSAGVDIQGRSRSLKVNYRTSHQIRSHADHLLPPRLLEVEGGEDRRTGVTSVFHGPAPKTATFASAEEESQSLGGWLRDVIGGDIRPSEIAILVRSEDELPRATAAREYAGEADIFVILMHDAKGREFRAVAVMACDADILPSEKRLLKASDERDLKEIFDTERHLLYVAATRAREQLWLSAVAPASEFLEDLFDMPD</sequence>
<evidence type="ECO:0000256" key="6">
    <source>
        <dbReference type="ARBA" id="ARBA00034617"/>
    </source>
</evidence>
<organism evidence="11 12">
    <name type="scientific">Citreimonas salinaria</name>
    <dbReference type="NCBI Taxonomy" id="321339"/>
    <lineage>
        <taxon>Bacteria</taxon>
        <taxon>Pseudomonadati</taxon>
        <taxon>Pseudomonadota</taxon>
        <taxon>Alphaproteobacteria</taxon>
        <taxon>Rhodobacterales</taxon>
        <taxon>Roseobacteraceae</taxon>
        <taxon>Citreimonas</taxon>
    </lineage>
</organism>
<name>A0A1H3IE99_9RHOB</name>
<gene>
    <name evidence="11" type="ORF">SAMN05444340_1055</name>
</gene>
<dbReference type="Gene3D" id="3.40.50.300">
    <property type="entry name" value="P-loop containing nucleotide triphosphate hydrolases"/>
    <property type="match status" value="2"/>
</dbReference>
<dbReference type="PROSITE" id="PS51198">
    <property type="entry name" value="UVRD_HELICASE_ATP_BIND"/>
    <property type="match status" value="1"/>
</dbReference>
<dbReference type="SUPFAM" id="SSF143011">
    <property type="entry name" value="RelE-like"/>
    <property type="match status" value="1"/>
</dbReference>
<dbReference type="EC" id="5.6.2.4" evidence="7"/>
<evidence type="ECO:0000256" key="7">
    <source>
        <dbReference type="ARBA" id="ARBA00034808"/>
    </source>
</evidence>
<dbReference type="PANTHER" id="PTHR11070:SF45">
    <property type="entry name" value="DNA 3'-5' HELICASE"/>
    <property type="match status" value="1"/>
</dbReference>
<keyword evidence="4 9" id="KW-0067">ATP-binding</keyword>
<dbReference type="GO" id="GO:0005524">
    <property type="term" value="F:ATP binding"/>
    <property type="evidence" value="ECO:0007669"/>
    <property type="project" value="UniProtKB-UniRule"/>
</dbReference>
<dbReference type="OrthoDB" id="7211215at2"/>
<keyword evidence="5" id="KW-0413">Isomerase</keyword>
<dbReference type="InterPro" id="IPR027417">
    <property type="entry name" value="P-loop_NTPase"/>
</dbReference>
<feature type="domain" description="UvrD-like helicase ATP-binding" evidence="10">
    <location>
        <begin position="227"/>
        <end position="501"/>
    </location>
</feature>
<dbReference type="GO" id="GO:0043138">
    <property type="term" value="F:3'-5' DNA helicase activity"/>
    <property type="evidence" value="ECO:0007669"/>
    <property type="project" value="UniProtKB-EC"/>
</dbReference>
<keyword evidence="2 9" id="KW-0378">Hydrolase</keyword>
<evidence type="ECO:0000256" key="8">
    <source>
        <dbReference type="ARBA" id="ARBA00048988"/>
    </source>
</evidence>
<dbReference type="GO" id="GO:0016887">
    <property type="term" value="F:ATP hydrolysis activity"/>
    <property type="evidence" value="ECO:0007669"/>
    <property type="project" value="RHEA"/>
</dbReference>
<dbReference type="AlphaFoldDB" id="A0A1H3IE99"/>
<comment type="catalytic activity">
    <reaction evidence="8">
        <text>ATP + H2O = ADP + phosphate + H(+)</text>
        <dbReference type="Rhea" id="RHEA:13065"/>
        <dbReference type="ChEBI" id="CHEBI:15377"/>
        <dbReference type="ChEBI" id="CHEBI:15378"/>
        <dbReference type="ChEBI" id="CHEBI:30616"/>
        <dbReference type="ChEBI" id="CHEBI:43474"/>
        <dbReference type="ChEBI" id="CHEBI:456216"/>
        <dbReference type="EC" id="5.6.2.4"/>
    </reaction>
</comment>
<keyword evidence="12" id="KW-1185">Reference proteome</keyword>
<evidence type="ECO:0000313" key="11">
    <source>
        <dbReference type="EMBL" id="SDY25872.1"/>
    </source>
</evidence>
<evidence type="ECO:0000256" key="5">
    <source>
        <dbReference type="ARBA" id="ARBA00023235"/>
    </source>
</evidence>
<dbReference type="PANTHER" id="PTHR11070">
    <property type="entry name" value="UVRD / RECB / PCRA DNA HELICASE FAMILY MEMBER"/>
    <property type="match status" value="1"/>
</dbReference>
<dbReference type="Gene3D" id="3.30.2310.20">
    <property type="entry name" value="RelE-like"/>
    <property type="match status" value="1"/>
</dbReference>
<evidence type="ECO:0000259" key="10">
    <source>
        <dbReference type="PROSITE" id="PS51198"/>
    </source>
</evidence>
<protein>
    <recommendedName>
        <fullName evidence="7">DNA 3'-5' helicase</fullName>
        <ecNumber evidence="7">5.6.2.4</ecNumber>
    </recommendedName>
</protein>
<dbReference type="InterPro" id="IPR000212">
    <property type="entry name" value="DNA_helicase_UvrD/REP"/>
</dbReference>
<dbReference type="Pfam" id="PF00580">
    <property type="entry name" value="UvrD-helicase"/>
    <property type="match status" value="1"/>
</dbReference>
<dbReference type="STRING" id="321339.SAMN05444340_1055"/>
<comment type="catalytic activity">
    <reaction evidence="6">
        <text>Couples ATP hydrolysis with the unwinding of duplex DNA by translocating in the 3'-5' direction.</text>
        <dbReference type="EC" id="5.6.2.4"/>
    </reaction>
</comment>
<dbReference type="GO" id="GO:0003677">
    <property type="term" value="F:DNA binding"/>
    <property type="evidence" value="ECO:0007669"/>
    <property type="project" value="InterPro"/>
</dbReference>
<evidence type="ECO:0000256" key="2">
    <source>
        <dbReference type="ARBA" id="ARBA00022801"/>
    </source>
</evidence>
<dbReference type="InterPro" id="IPR035093">
    <property type="entry name" value="RelE/ParE_toxin_dom_sf"/>
</dbReference>
<reference evidence="11 12" key="1">
    <citation type="submission" date="2016-10" db="EMBL/GenBank/DDBJ databases">
        <authorList>
            <person name="de Groot N.N."/>
        </authorList>
    </citation>
    <scope>NUCLEOTIDE SEQUENCE [LARGE SCALE GENOMIC DNA]</scope>
    <source>
        <strain evidence="11 12">DSM 26880</strain>
    </source>
</reference>
<dbReference type="InterPro" id="IPR014016">
    <property type="entry name" value="UvrD-like_ATP-bd"/>
</dbReference>
<accession>A0A1H3IE99</accession>